<keyword evidence="3" id="KW-1185">Reference proteome</keyword>
<feature type="non-terminal residue" evidence="2">
    <location>
        <position position="1"/>
    </location>
</feature>
<feature type="region of interest" description="Disordered" evidence="1">
    <location>
        <begin position="1"/>
        <end position="28"/>
    </location>
</feature>
<evidence type="ECO:0000256" key="1">
    <source>
        <dbReference type="SAM" id="MobiDB-lite"/>
    </source>
</evidence>
<comment type="caution">
    <text evidence="2">The sequence shown here is derived from an EMBL/GenBank/DDBJ whole genome shotgun (WGS) entry which is preliminary data.</text>
</comment>
<name>A0A401QBL7_SCYTO</name>
<feature type="compositionally biased region" description="Polar residues" evidence="1">
    <location>
        <begin position="8"/>
        <end position="20"/>
    </location>
</feature>
<organism evidence="2 3">
    <name type="scientific">Scyliorhinus torazame</name>
    <name type="common">Cloudy catshark</name>
    <name type="synonym">Catulus torazame</name>
    <dbReference type="NCBI Taxonomy" id="75743"/>
    <lineage>
        <taxon>Eukaryota</taxon>
        <taxon>Metazoa</taxon>
        <taxon>Chordata</taxon>
        <taxon>Craniata</taxon>
        <taxon>Vertebrata</taxon>
        <taxon>Chondrichthyes</taxon>
        <taxon>Elasmobranchii</taxon>
        <taxon>Galeomorphii</taxon>
        <taxon>Galeoidea</taxon>
        <taxon>Carcharhiniformes</taxon>
        <taxon>Scyliorhinidae</taxon>
        <taxon>Scyliorhinus</taxon>
    </lineage>
</organism>
<dbReference type="AlphaFoldDB" id="A0A401QBL7"/>
<dbReference type="Proteomes" id="UP000288216">
    <property type="component" value="Unassembled WGS sequence"/>
</dbReference>
<sequence length="41" mass="4701">HSHITEAQRLQTHSTETESGPTAKRNHEDFRYYSHCVSDSG</sequence>
<protein>
    <submittedName>
        <fullName evidence="2">Uncharacterized protein</fullName>
    </submittedName>
</protein>
<proteinExistence type="predicted"/>
<evidence type="ECO:0000313" key="3">
    <source>
        <dbReference type="Proteomes" id="UP000288216"/>
    </source>
</evidence>
<accession>A0A401QBL7</accession>
<dbReference type="EMBL" id="BFAA01034963">
    <property type="protein sequence ID" value="GCB82785.1"/>
    <property type="molecule type" value="Genomic_DNA"/>
</dbReference>
<gene>
    <name evidence="2" type="ORF">scyTo_0023867</name>
</gene>
<evidence type="ECO:0000313" key="2">
    <source>
        <dbReference type="EMBL" id="GCB82785.1"/>
    </source>
</evidence>
<reference evidence="2 3" key="1">
    <citation type="journal article" date="2018" name="Nat. Ecol. Evol.">
        <title>Shark genomes provide insights into elasmobranch evolution and the origin of vertebrates.</title>
        <authorList>
            <person name="Hara Y"/>
            <person name="Yamaguchi K"/>
            <person name="Onimaru K"/>
            <person name="Kadota M"/>
            <person name="Koyanagi M"/>
            <person name="Keeley SD"/>
            <person name="Tatsumi K"/>
            <person name="Tanaka K"/>
            <person name="Motone F"/>
            <person name="Kageyama Y"/>
            <person name="Nozu R"/>
            <person name="Adachi N"/>
            <person name="Nishimura O"/>
            <person name="Nakagawa R"/>
            <person name="Tanegashima C"/>
            <person name="Kiyatake I"/>
            <person name="Matsumoto R"/>
            <person name="Murakumo K"/>
            <person name="Nishida K"/>
            <person name="Terakita A"/>
            <person name="Kuratani S"/>
            <person name="Sato K"/>
            <person name="Hyodo S Kuraku.S."/>
        </authorList>
    </citation>
    <scope>NUCLEOTIDE SEQUENCE [LARGE SCALE GENOMIC DNA]</scope>
</reference>